<dbReference type="InterPro" id="IPR006203">
    <property type="entry name" value="GHMP_knse_ATP-bd_CS"/>
</dbReference>
<feature type="domain" description="Galactokinase N-terminal" evidence="11">
    <location>
        <begin position="43"/>
        <end position="91"/>
    </location>
</feature>
<keyword evidence="6" id="KW-0299">Galactose metabolism</keyword>
<dbReference type="PROSITE" id="PS00627">
    <property type="entry name" value="GHMP_KINASES_ATP"/>
    <property type="match status" value="1"/>
</dbReference>
<dbReference type="Pfam" id="PF00288">
    <property type="entry name" value="GHMP_kinases_N"/>
    <property type="match status" value="1"/>
</dbReference>
<evidence type="ECO:0000256" key="6">
    <source>
        <dbReference type="ARBA" id="ARBA00023144"/>
    </source>
</evidence>
<evidence type="ECO:0000256" key="4">
    <source>
        <dbReference type="ARBA" id="ARBA00022777"/>
    </source>
</evidence>
<feature type="region of interest" description="Disordered" evidence="8">
    <location>
        <begin position="1"/>
        <end position="27"/>
    </location>
</feature>
<comment type="similarity">
    <text evidence="1">Belongs to the GHMP kinase family. GalK subfamily.</text>
</comment>
<dbReference type="Proteomes" id="UP001519290">
    <property type="component" value="Unassembled WGS sequence"/>
</dbReference>
<dbReference type="InterPro" id="IPR020568">
    <property type="entry name" value="Ribosomal_Su5_D2-typ_SF"/>
</dbReference>
<evidence type="ECO:0000259" key="9">
    <source>
        <dbReference type="Pfam" id="PF00288"/>
    </source>
</evidence>
<dbReference type="InterPro" id="IPR014721">
    <property type="entry name" value="Ribsml_uS5_D2-typ_fold_subgr"/>
</dbReference>
<dbReference type="Gene3D" id="3.30.230.10">
    <property type="match status" value="1"/>
</dbReference>
<dbReference type="Gene3D" id="3.30.70.890">
    <property type="entry name" value="GHMP kinase, C-terminal domain"/>
    <property type="match status" value="1"/>
</dbReference>
<evidence type="ECO:0000259" key="11">
    <source>
        <dbReference type="Pfam" id="PF10509"/>
    </source>
</evidence>
<keyword evidence="13" id="KW-1185">Reference proteome</keyword>
<dbReference type="PANTHER" id="PTHR10457">
    <property type="entry name" value="MEVALONATE KINASE/GALACTOKINASE"/>
    <property type="match status" value="1"/>
</dbReference>
<feature type="domain" description="GHMP kinase N-terminal" evidence="9">
    <location>
        <begin position="126"/>
        <end position="214"/>
    </location>
</feature>
<evidence type="ECO:0000256" key="3">
    <source>
        <dbReference type="ARBA" id="ARBA00022741"/>
    </source>
</evidence>
<dbReference type="Pfam" id="PF08544">
    <property type="entry name" value="GHMP_kinases_C"/>
    <property type="match status" value="1"/>
</dbReference>
<reference evidence="12 13" key="1">
    <citation type="submission" date="2021-03" db="EMBL/GenBank/DDBJ databases">
        <title>Sequencing the genomes of 1000 actinobacteria strains.</title>
        <authorList>
            <person name="Klenk H.-P."/>
        </authorList>
    </citation>
    <scope>NUCLEOTIDE SEQUENCE [LARGE SCALE GENOMIC DNA]</scope>
    <source>
        <strain evidence="12 13">DSM 14566</strain>
    </source>
</reference>
<evidence type="ECO:0000259" key="10">
    <source>
        <dbReference type="Pfam" id="PF08544"/>
    </source>
</evidence>
<dbReference type="SUPFAM" id="SSF54211">
    <property type="entry name" value="Ribosomal protein S5 domain 2-like"/>
    <property type="match status" value="1"/>
</dbReference>
<dbReference type="InterPro" id="IPR019741">
    <property type="entry name" value="Galactokinase_CS"/>
</dbReference>
<sequence>MITAADAGAHHARRFGTAATESSPVTLSAAPDRAEAAARAEAQFEEAFGYAPDGVWSAPGRVNIIGEHVDYQDGLCLPMAISHRCFAAAARTPTDRVRLRSAQDDRVLDLDARELTPGAVEGWPAYVAGVLWALRKHISGAATQGMDIMIDGQVPLGAGLSSSAALECAAAEAIDALLSLGTEPLDRVQATITAETDFAGASTGGLDQSASVLSRAGHALFLDCRDFSTRAVPWDLASQELALLITDTRAEHSHVDGEYTARRADSERAAELLGVATLRDADIDQLQELLGRIDDEVVRRRARHVLTEIQRVRDFDALLASGTVREHVAELGALLNASHDSLREDYEVTVPQLDVAVDAAREAGAHGARMTGGGFGGSTIALIEAGQAESVAAAVAAAFVEHGFTAPEFFLALPSEGAGQDR</sequence>
<evidence type="ECO:0000313" key="13">
    <source>
        <dbReference type="Proteomes" id="UP001519290"/>
    </source>
</evidence>
<evidence type="ECO:0000256" key="7">
    <source>
        <dbReference type="NCBIfam" id="TIGR00131"/>
    </source>
</evidence>
<dbReference type="InterPro" id="IPR036554">
    <property type="entry name" value="GHMP_kinase_C_sf"/>
</dbReference>
<keyword evidence="4" id="KW-0418">Kinase</keyword>
<evidence type="ECO:0000313" key="12">
    <source>
        <dbReference type="EMBL" id="MBP2383167.1"/>
    </source>
</evidence>
<name>A0ABS4X3X2_9MICO</name>
<dbReference type="PRINTS" id="PR00959">
    <property type="entry name" value="MEVGALKINASE"/>
</dbReference>
<protein>
    <recommendedName>
        <fullName evidence="7">Galactokinase</fullName>
        <ecNumber evidence="7">2.7.1.6</ecNumber>
    </recommendedName>
</protein>
<dbReference type="GO" id="GO:0004335">
    <property type="term" value="F:galactokinase activity"/>
    <property type="evidence" value="ECO:0007669"/>
    <property type="project" value="UniProtKB-EC"/>
</dbReference>
<dbReference type="PROSITE" id="PS00106">
    <property type="entry name" value="GALACTOKINASE"/>
    <property type="match status" value="1"/>
</dbReference>
<evidence type="ECO:0000256" key="5">
    <source>
        <dbReference type="ARBA" id="ARBA00022840"/>
    </source>
</evidence>
<accession>A0ABS4X3X2</accession>
<dbReference type="PIRSF" id="PIRSF000530">
    <property type="entry name" value="Galactokinase"/>
    <property type="match status" value="1"/>
</dbReference>
<keyword evidence="3" id="KW-0547">Nucleotide-binding</keyword>
<evidence type="ECO:0000256" key="1">
    <source>
        <dbReference type="ARBA" id="ARBA00006566"/>
    </source>
</evidence>
<dbReference type="EC" id="2.7.1.6" evidence="7"/>
<dbReference type="SUPFAM" id="SSF55060">
    <property type="entry name" value="GHMP Kinase, C-terminal domain"/>
    <property type="match status" value="1"/>
</dbReference>
<dbReference type="InterPro" id="IPR006204">
    <property type="entry name" value="GHMP_kinase_N_dom"/>
</dbReference>
<dbReference type="RefSeq" id="WP_209903792.1">
    <property type="nucleotide sequence ID" value="NZ_BAAAJW010000005.1"/>
</dbReference>
<dbReference type="EMBL" id="JAGIOD010000002">
    <property type="protein sequence ID" value="MBP2383167.1"/>
    <property type="molecule type" value="Genomic_DNA"/>
</dbReference>
<keyword evidence="2 12" id="KW-0808">Transferase</keyword>
<keyword evidence="6" id="KW-0119">Carbohydrate metabolism</keyword>
<dbReference type="InterPro" id="IPR013750">
    <property type="entry name" value="GHMP_kinase_C_dom"/>
</dbReference>
<organism evidence="12 13">
    <name type="scientific">Brachybacterium sacelli</name>
    <dbReference type="NCBI Taxonomy" id="173364"/>
    <lineage>
        <taxon>Bacteria</taxon>
        <taxon>Bacillati</taxon>
        <taxon>Actinomycetota</taxon>
        <taxon>Actinomycetes</taxon>
        <taxon>Micrococcales</taxon>
        <taxon>Dermabacteraceae</taxon>
        <taxon>Brachybacterium</taxon>
    </lineage>
</organism>
<comment type="caution">
    <text evidence="12">The sequence shown here is derived from an EMBL/GenBank/DDBJ whole genome shotgun (WGS) entry which is preliminary data.</text>
</comment>
<dbReference type="PANTHER" id="PTHR10457:SF7">
    <property type="entry name" value="GALACTOKINASE-RELATED"/>
    <property type="match status" value="1"/>
</dbReference>
<keyword evidence="5" id="KW-0067">ATP-binding</keyword>
<dbReference type="Pfam" id="PF10509">
    <property type="entry name" value="GalKase_gal_bdg"/>
    <property type="match status" value="1"/>
</dbReference>
<gene>
    <name evidence="12" type="ORF">JOF43_003156</name>
</gene>
<dbReference type="PRINTS" id="PR00473">
    <property type="entry name" value="GALCTOKINASE"/>
</dbReference>
<evidence type="ECO:0000256" key="8">
    <source>
        <dbReference type="SAM" id="MobiDB-lite"/>
    </source>
</evidence>
<evidence type="ECO:0000256" key="2">
    <source>
        <dbReference type="ARBA" id="ARBA00022679"/>
    </source>
</evidence>
<dbReference type="InterPro" id="IPR000705">
    <property type="entry name" value="Galactokinase"/>
</dbReference>
<dbReference type="InterPro" id="IPR006206">
    <property type="entry name" value="Mevalonate/galactokinase"/>
</dbReference>
<feature type="domain" description="GHMP kinase C-terminal" evidence="10">
    <location>
        <begin position="323"/>
        <end position="399"/>
    </location>
</feature>
<proteinExistence type="inferred from homology"/>
<dbReference type="InterPro" id="IPR019539">
    <property type="entry name" value="GalKase_N"/>
</dbReference>
<dbReference type="NCBIfam" id="TIGR00131">
    <property type="entry name" value="gal_kin"/>
    <property type="match status" value="1"/>
</dbReference>